<dbReference type="AlphaFoldDB" id="A0A1H4WUL9"/>
<evidence type="ECO:0000313" key="1">
    <source>
        <dbReference type="EMBL" id="SEC96740.1"/>
    </source>
</evidence>
<reference evidence="2" key="1">
    <citation type="submission" date="2016-10" db="EMBL/GenBank/DDBJ databases">
        <authorList>
            <person name="Varghese N."/>
            <person name="Submissions S."/>
        </authorList>
    </citation>
    <scope>NUCLEOTIDE SEQUENCE [LARGE SCALE GENOMIC DNA]</scope>
    <source>
        <strain evidence="2">DSM 9751</strain>
    </source>
</reference>
<dbReference type="Proteomes" id="UP000198982">
    <property type="component" value="Unassembled WGS sequence"/>
</dbReference>
<name>A0A1H4WUL9_9PSED</name>
<dbReference type="EMBL" id="FNTJ01000002">
    <property type="protein sequence ID" value="SEC96740.1"/>
    <property type="molecule type" value="Genomic_DNA"/>
</dbReference>
<proteinExistence type="predicted"/>
<gene>
    <name evidence="1" type="ORF">SAMN05216178_5605</name>
</gene>
<protein>
    <submittedName>
        <fullName evidence="1">Uncharacterized protein</fullName>
    </submittedName>
</protein>
<organism evidence="1 2">
    <name type="scientific">Pseudomonas saponiphila</name>
    <dbReference type="NCBI Taxonomy" id="556534"/>
    <lineage>
        <taxon>Bacteria</taxon>
        <taxon>Pseudomonadati</taxon>
        <taxon>Pseudomonadota</taxon>
        <taxon>Gammaproteobacteria</taxon>
        <taxon>Pseudomonadales</taxon>
        <taxon>Pseudomonadaceae</taxon>
        <taxon>Pseudomonas</taxon>
    </lineage>
</organism>
<dbReference type="RefSeq" id="WP_143038317.1">
    <property type="nucleotide sequence ID" value="NZ_FNTJ01000002.1"/>
</dbReference>
<sequence length="249" mass="28872">MSDDAVRLSELVPEYSHYYKVTPKEAAYALHELIDDLYLEYGERRGNRLSINEVLWVGRSESPGRTSRKYNFHFQLVNQYFEGFFASESEATPVCISCYSESDQRFKDIPVSLVWMSRRKFSEWALEAGIDPPESISKASVARKSLAEATDSTLKTLELESIRKIMVGLVRLIKEVDRAHSEQPINYDEKRRSDRIKLRASRLNNPPRKNSDLYRELIEFAEDAGFELVKDRQTLRRYMHGESKTSSGE</sequence>
<keyword evidence="2" id="KW-1185">Reference proteome</keyword>
<accession>A0A1H4WUL9</accession>
<evidence type="ECO:0000313" key="2">
    <source>
        <dbReference type="Proteomes" id="UP000198982"/>
    </source>
</evidence>